<sequence length="117" mass="14295">MNTNSIFISQTEANDNDISGKITYTEILDSIPGNRTEKQLPDWKKKYTTEWRWRFIRFNIVDRDNKQIEKYVAEISYIKYNSDKRIYFNRHGQWVNRTIDPAYDQFVEKQYFVYTDD</sequence>
<accession>A0A7D3QVH2</accession>
<evidence type="ECO:0000313" key="2">
    <source>
        <dbReference type="Proteomes" id="UP001162001"/>
    </source>
</evidence>
<reference evidence="1 2" key="1">
    <citation type="submission" date="2020-04" db="EMBL/GenBank/DDBJ databases">
        <title>Advantages and limits of metagenomic assembly and binning of a giant virus.</title>
        <authorList>
            <person name="Schulz F."/>
            <person name="Andreani J."/>
            <person name="Francis R."/>
            <person name="Boudjemaa H."/>
            <person name="Bou Khalil J.Y."/>
            <person name="Lee J."/>
            <person name="La Scola B."/>
            <person name="Woyke T."/>
        </authorList>
    </citation>
    <scope>NUCLEOTIDE SEQUENCE [LARGE SCALE GENOMIC DNA]</scope>
    <source>
        <strain evidence="1 2">FV1/VV64</strain>
    </source>
</reference>
<protein>
    <submittedName>
        <fullName evidence="1">Uncharacterized protein</fullName>
    </submittedName>
</protein>
<dbReference type="EMBL" id="MT418680">
    <property type="protein sequence ID" value="QKF94264.1"/>
    <property type="molecule type" value="Genomic_DNA"/>
</dbReference>
<evidence type="ECO:0000313" key="1">
    <source>
        <dbReference type="EMBL" id="QKF94264.1"/>
    </source>
</evidence>
<gene>
    <name evidence="1" type="ORF">Fadolivirus_1_806</name>
</gene>
<keyword evidence="2" id="KW-1185">Reference proteome</keyword>
<name>A0A7D3QVH2_9VIRU</name>
<proteinExistence type="predicted"/>
<dbReference type="Proteomes" id="UP001162001">
    <property type="component" value="Segment"/>
</dbReference>
<organism evidence="1 2">
    <name type="scientific">Fadolivirus FV1/VV64</name>
    <dbReference type="NCBI Taxonomy" id="3070911"/>
    <lineage>
        <taxon>Viruses</taxon>
        <taxon>Varidnaviria</taxon>
        <taxon>Bamfordvirae</taxon>
        <taxon>Nucleocytoviricota</taxon>
        <taxon>Megaviricetes</taxon>
        <taxon>Imitervirales</taxon>
        <taxon>Mimiviridae</taxon>
        <taxon>Klosneuvirinae</taxon>
        <taxon>Fadolivirus</taxon>
        <taxon>Fadolivirus algeromassiliense</taxon>
    </lineage>
</organism>